<feature type="chain" id="PRO_5016789788" evidence="1">
    <location>
        <begin position="22"/>
        <end position="407"/>
    </location>
</feature>
<dbReference type="RefSeq" id="WP_114885304.1">
    <property type="nucleotide sequence ID" value="NZ_CP029608.1"/>
</dbReference>
<keyword evidence="3" id="KW-1185">Reference proteome</keyword>
<dbReference type="KEGG" id="pke:DLD99_23170"/>
<dbReference type="AlphaFoldDB" id="A0A345RVE1"/>
<name>A0A345RVE1_9PSED</name>
<accession>A0A345RVE1</accession>
<reference evidence="2 3" key="1">
    <citation type="submission" date="2018-05" db="EMBL/GenBank/DDBJ databases">
        <title>Complete genome sequence of Pseudomonas kribbensis 46-2(T).</title>
        <authorList>
            <person name="Jeong H."/>
            <person name="Lee S.-G."/>
            <person name="Rha E."/>
            <person name="Kim H."/>
        </authorList>
    </citation>
    <scope>NUCLEOTIDE SEQUENCE [LARGE SCALE GENOMIC DNA]</scope>
    <source>
        <strain evidence="2 3">46-2</strain>
    </source>
</reference>
<evidence type="ECO:0000313" key="2">
    <source>
        <dbReference type="EMBL" id="AXI63257.1"/>
    </source>
</evidence>
<keyword evidence="1" id="KW-0732">Signal</keyword>
<organism evidence="2 3">
    <name type="scientific">Pseudomonas kribbensis</name>
    <dbReference type="NCBI Taxonomy" id="1628086"/>
    <lineage>
        <taxon>Bacteria</taxon>
        <taxon>Pseudomonadati</taxon>
        <taxon>Pseudomonadota</taxon>
        <taxon>Gammaproteobacteria</taxon>
        <taxon>Pseudomonadales</taxon>
        <taxon>Pseudomonadaceae</taxon>
        <taxon>Pseudomonas</taxon>
    </lineage>
</organism>
<proteinExistence type="predicted"/>
<gene>
    <name evidence="2" type="ORF">DLD99_23170</name>
</gene>
<feature type="signal peptide" evidence="1">
    <location>
        <begin position="1"/>
        <end position="21"/>
    </location>
</feature>
<sequence>MKRTTAWLGLLAVLALPAAEAANQEIRALYQPDPAQPGKNVFVNKTPSTGYCTSYPADCAAGNRYSFRVPVRFDSVRAINGNQEVGFKVPANWRSLTVTNPVTQKSETVEVRISGIGSEYVLSYPAGYLVGLPGSDFEGHKRLWTTGRWDAPGSNCNWGTQQNAYTPTTYRFFWNTPQEGWCQKRLDQRYRLAEMSFNTVDFVYELRMPNPLVMSSGLYTGALTYTLGPGGDFEMGPGMQPNDGSLTLNFTLDVQHTLKVDLPPGGNKVVLEPAGGWQRWIDGGRRPTEIFRNQPFFLSSSSRFKVMLQCSSLGGPDCNIGNNQVGYSKFQIRLTMPPGIVGPGGADGWSSTLEYNTWLGPFEPGRYIDRKQGMLRFFISPRFLDFLKPGMNGTLTGDATIIFDSEA</sequence>
<dbReference type="Proteomes" id="UP000253720">
    <property type="component" value="Chromosome"/>
</dbReference>
<protein>
    <submittedName>
        <fullName evidence="2">Uncharacterized protein</fullName>
    </submittedName>
</protein>
<evidence type="ECO:0000256" key="1">
    <source>
        <dbReference type="SAM" id="SignalP"/>
    </source>
</evidence>
<dbReference type="EMBL" id="CP029608">
    <property type="protein sequence ID" value="AXI63257.1"/>
    <property type="molecule type" value="Genomic_DNA"/>
</dbReference>
<evidence type="ECO:0000313" key="3">
    <source>
        <dbReference type="Proteomes" id="UP000253720"/>
    </source>
</evidence>